<name>A0AAN9TEH4_9HEMI</name>
<comment type="caution">
    <text evidence="1">The sequence shown here is derived from an EMBL/GenBank/DDBJ whole genome shotgun (WGS) entry which is preliminary data.</text>
</comment>
<organism evidence="1 2">
    <name type="scientific">Parthenolecanium corni</name>
    <dbReference type="NCBI Taxonomy" id="536013"/>
    <lineage>
        <taxon>Eukaryota</taxon>
        <taxon>Metazoa</taxon>
        <taxon>Ecdysozoa</taxon>
        <taxon>Arthropoda</taxon>
        <taxon>Hexapoda</taxon>
        <taxon>Insecta</taxon>
        <taxon>Pterygota</taxon>
        <taxon>Neoptera</taxon>
        <taxon>Paraneoptera</taxon>
        <taxon>Hemiptera</taxon>
        <taxon>Sternorrhyncha</taxon>
        <taxon>Coccoidea</taxon>
        <taxon>Coccidae</taxon>
        <taxon>Parthenolecanium</taxon>
    </lineage>
</organism>
<dbReference type="AlphaFoldDB" id="A0AAN9TEH4"/>
<reference evidence="1 2" key="1">
    <citation type="submission" date="2024-03" db="EMBL/GenBank/DDBJ databases">
        <title>Adaptation during the transition from Ophiocordyceps entomopathogen to insect associate is accompanied by gene loss and intensified selection.</title>
        <authorList>
            <person name="Ward C.M."/>
            <person name="Onetto C.A."/>
            <person name="Borneman A.R."/>
        </authorList>
    </citation>
    <scope>NUCLEOTIDE SEQUENCE [LARGE SCALE GENOMIC DNA]</scope>
    <source>
        <strain evidence="1">AWRI1</strain>
        <tissue evidence="1">Single Adult Female</tissue>
    </source>
</reference>
<sequence>MYEKNLVMFVERLILRAISLQEITTALDGDQILKDVCARLRQNLLIQEKPYSALVDELCIIKGVLPRGIDHDAEVFVSTCEECQKVGKAITMQTMSHLSFPDGPWQDLPIDFKSLPANKHLCVVVYYFSKFVECKTPTRTTSIKRHKNQIEAFERNVANSPTTIFQAAEASAPLEEIAEKQSPSVEAVRPSRVKLEPSWQKDFVMS</sequence>
<protein>
    <submittedName>
        <fullName evidence="1">Uncharacterized protein</fullName>
    </submittedName>
</protein>
<gene>
    <name evidence="1" type="ORF">V9T40_001183</name>
</gene>
<dbReference type="PANTHER" id="PTHR37984">
    <property type="entry name" value="PROTEIN CBG26694"/>
    <property type="match status" value="1"/>
</dbReference>
<dbReference type="Proteomes" id="UP001367676">
    <property type="component" value="Unassembled WGS sequence"/>
</dbReference>
<accession>A0AAN9TEH4</accession>
<evidence type="ECO:0000313" key="2">
    <source>
        <dbReference type="Proteomes" id="UP001367676"/>
    </source>
</evidence>
<dbReference type="InterPro" id="IPR050951">
    <property type="entry name" value="Retrovirus_Pol_polyprotein"/>
</dbReference>
<keyword evidence="2" id="KW-1185">Reference proteome</keyword>
<evidence type="ECO:0000313" key="1">
    <source>
        <dbReference type="EMBL" id="KAK7580554.1"/>
    </source>
</evidence>
<proteinExistence type="predicted"/>
<dbReference type="PANTHER" id="PTHR37984:SF11">
    <property type="entry name" value="INTEGRASE CATALYTIC DOMAIN-CONTAINING PROTEIN"/>
    <property type="match status" value="1"/>
</dbReference>
<dbReference type="EMBL" id="JBBCAQ010000034">
    <property type="protein sequence ID" value="KAK7580554.1"/>
    <property type="molecule type" value="Genomic_DNA"/>
</dbReference>